<protein>
    <recommendedName>
        <fullName evidence="1">F-box domain-containing protein</fullName>
    </recommendedName>
</protein>
<feature type="non-terminal residue" evidence="2">
    <location>
        <position position="1"/>
    </location>
</feature>
<dbReference type="OrthoDB" id="2322499at2759"/>
<dbReference type="InterPro" id="IPR001810">
    <property type="entry name" value="F-box_dom"/>
</dbReference>
<dbReference type="AlphaFoldDB" id="A0A9P5Z0D6"/>
<sequence>LSFFMDLPMDLTYEIAKYLSVYDLQNFIRLSKRFRAVFLRRSASTVWRQCIANSPDLPPCPPDMTEPQYVSFMVAEV</sequence>
<name>A0A9P5Z0D6_9AGAR</name>
<accession>A0A9P5Z0D6</accession>
<reference evidence="2" key="1">
    <citation type="submission" date="2020-11" db="EMBL/GenBank/DDBJ databases">
        <authorList>
            <consortium name="DOE Joint Genome Institute"/>
            <person name="Ahrendt S."/>
            <person name="Riley R."/>
            <person name="Andreopoulos W."/>
            <person name="Labutti K."/>
            <person name="Pangilinan J."/>
            <person name="Ruiz-Duenas F.J."/>
            <person name="Barrasa J.M."/>
            <person name="Sanchez-Garcia M."/>
            <person name="Camarero S."/>
            <person name="Miyauchi S."/>
            <person name="Serrano A."/>
            <person name="Linde D."/>
            <person name="Babiker R."/>
            <person name="Drula E."/>
            <person name="Ayuso-Fernandez I."/>
            <person name="Pacheco R."/>
            <person name="Padilla G."/>
            <person name="Ferreira P."/>
            <person name="Barriuso J."/>
            <person name="Kellner H."/>
            <person name="Castanera R."/>
            <person name="Alfaro M."/>
            <person name="Ramirez L."/>
            <person name="Pisabarro A.G."/>
            <person name="Kuo A."/>
            <person name="Tritt A."/>
            <person name="Lipzen A."/>
            <person name="He G."/>
            <person name="Yan M."/>
            <person name="Ng V."/>
            <person name="Cullen D."/>
            <person name="Martin F."/>
            <person name="Rosso M.-N."/>
            <person name="Henrissat B."/>
            <person name="Hibbett D."/>
            <person name="Martinez A.T."/>
            <person name="Grigoriev I.V."/>
        </authorList>
    </citation>
    <scope>NUCLEOTIDE SEQUENCE</scope>
    <source>
        <strain evidence="2">CIRM-BRFM 674</strain>
    </source>
</reference>
<feature type="non-terminal residue" evidence="2">
    <location>
        <position position="77"/>
    </location>
</feature>
<proteinExistence type="predicted"/>
<dbReference type="EMBL" id="MU155233">
    <property type="protein sequence ID" value="KAF9478496.1"/>
    <property type="molecule type" value="Genomic_DNA"/>
</dbReference>
<dbReference type="Proteomes" id="UP000807469">
    <property type="component" value="Unassembled WGS sequence"/>
</dbReference>
<dbReference type="Pfam" id="PF00646">
    <property type="entry name" value="F-box"/>
    <property type="match status" value="1"/>
</dbReference>
<gene>
    <name evidence="2" type="ORF">BDN70DRAFT_781422</name>
</gene>
<feature type="domain" description="F-box" evidence="1">
    <location>
        <begin position="1"/>
        <end position="50"/>
    </location>
</feature>
<organism evidence="2 3">
    <name type="scientific">Pholiota conissans</name>
    <dbReference type="NCBI Taxonomy" id="109636"/>
    <lineage>
        <taxon>Eukaryota</taxon>
        <taxon>Fungi</taxon>
        <taxon>Dikarya</taxon>
        <taxon>Basidiomycota</taxon>
        <taxon>Agaricomycotina</taxon>
        <taxon>Agaricomycetes</taxon>
        <taxon>Agaricomycetidae</taxon>
        <taxon>Agaricales</taxon>
        <taxon>Agaricineae</taxon>
        <taxon>Strophariaceae</taxon>
        <taxon>Pholiota</taxon>
    </lineage>
</organism>
<dbReference type="PROSITE" id="PS50181">
    <property type="entry name" value="FBOX"/>
    <property type="match status" value="1"/>
</dbReference>
<keyword evidence="3" id="KW-1185">Reference proteome</keyword>
<dbReference type="SUPFAM" id="SSF81383">
    <property type="entry name" value="F-box domain"/>
    <property type="match status" value="1"/>
</dbReference>
<comment type="caution">
    <text evidence="2">The sequence shown here is derived from an EMBL/GenBank/DDBJ whole genome shotgun (WGS) entry which is preliminary data.</text>
</comment>
<dbReference type="InterPro" id="IPR036047">
    <property type="entry name" value="F-box-like_dom_sf"/>
</dbReference>
<evidence type="ECO:0000313" key="2">
    <source>
        <dbReference type="EMBL" id="KAF9478496.1"/>
    </source>
</evidence>
<evidence type="ECO:0000313" key="3">
    <source>
        <dbReference type="Proteomes" id="UP000807469"/>
    </source>
</evidence>
<evidence type="ECO:0000259" key="1">
    <source>
        <dbReference type="PROSITE" id="PS50181"/>
    </source>
</evidence>